<dbReference type="GO" id="GO:0005524">
    <property type="term" value="F:ATP binding"/>
    <property type="evidence" value="ECO:0007669"/>
    <property type="project" value="UniProtKB-UniRule"/>
</dbReference>
<name>A0A9X1YIQ9_9BURK</name>
<dbReference type="InterPro" id="IPR020635">
    <property type="entry name" value="Tyr_kinase_cat_dom"/>
</dbReference>
<evidence type="ECO:0000256" key="2">
    <source>
        <dbReference type="ARBA" id="ARBA00022741"/>
    </source>
</evidence>
<feature type="domain" description="Protein kinase" evidence="6">
    <location>
        <begin position="33"/>
        <end position="310"/>
    </location>
</feature>
<dbReference type="PANTHER" id="PTHR43289">
    <property type="entry name" value="MITOGEN-ACTIVATED PROTEIN KINASE KINASE KINASE 20-RELATED"/>
    <property type="match status" value="1"/>
</dbReference>
<sequence>MSDSSSFLPTHAALMPLPEASDALPIGTPLGEFEVRGVVGVGGFGVVYRAWEPALEREVALKEYMPVGLVSRGPDGHVALRSRTYEQDFALGLKSFVNEARLLARFDHPALVKVHRFWEMNGTAYMAMPFYNARTLRQRRQDMGLQAPTQDWLMSMIEPLLGALAEMHRVDVYHRDIAPDNILWCDDNRPVLLDFGAARHALADRTQSLTAILKPQFAPIEQYAEAKSMRQGPWTDVFALASTCYFMLTGRPPVPATARVLSDELMPLAQLAPPGFSTQVLATLDWAMSVRPEDRPQSVATFWDALHGHLKVPVRGAPRPALREARADAAGAFERTIQSAQPTTVKWVGAHSSGVARLRSTIAGAVRPPHRDEAAQMPSGLPGLRPAAWLLGLAGVAAAVAWIGPWHARDRLALGADPVMQAAVAAAPASAAAATASAPIAVPASAALPAARVGTSADTPAPPAAASRAKAPDALARGERDRVAVHGAIGSASSARRGVVVRASSRHASQLEACRANEASDAEACVRRLCDSDPVLRRDAVCAGSTTPVKRWWQFWKPGQARPEAAHAASS</sequence>
<organism evidence="7 8">
    <name type="scientific">Scleromatobacter humisilvae</name>
    <dbReference type="NCBI Taxonomy" id="2897159"/>
    <lineage>
        <taxon>Bacteria</taxon>
        <taxon>Pseudomonadati</taxon>
        <taxon>Pseudomonadota</taxon>
        <taxon>Betaproteobacteria</taxon>
        <taxon>Burkholderiales</taxon>
        <taxon>Sphaerotilaceae</taxon>
        <taxon>Scleromatobacter</taxon>
    </lineage>
</organism>
<keyword evidence="2 5" id="KW-0547">Nucleotide-binding</keyword>
<proteinExistence type="predicted"/>
<dbReference type="RefSeq" id="WP_275681598.1">
    <property type="nucleotide sequence ID" value="NZ_JAJLJH010000001.1"/>
</dbReference>
<dbReference type="PROSITE" id="PS00107">
    <property type="entry name" value="PROTEIN_KINASE_ATP"/>
    <property type="match status" value="1"/>
</dbReference>
<dbReference type="SUPFAM" id="SSF56112">
    <property type="entry name" value="Protein kinase-like (PK-like)"/>
    <property type="match status" value="1"/>
</dbReference>
<evidence type="ECO:0000259" key="6">
    <source>
        <dbReference type="PROSITE" id="PS50011"/>
    </source>
</evidence>
<evidence type="ECO:0000256" key="3">
    <source>
        <dbReference type="ARBA" id="ARBA00022777"/>
    </source>
</evidence>
<evidence type="ECO:0000256" key="5">
    <source>
        <dbReference type="PROSITE-ProRule" id="PRU10141"/>
    </source>
</evidence>
<evidence type="ECO:0000313" key="7">
    <source>
        <dbReference type="EMBL" id="MCK9685600.1"/>
    </source>
</evidence>
<dbReference type="GO" id="GO:0004674">
    <property type="term" value="F:protein serine/threonine kinase activity"/>
    <property type="evidence" value="ECO:0007669"/>
    <property type="project" value="UniProtKB-KW"/>
</dbReference>
<dbReference type="InterPro" id="IPR000719">
    <property type="entry name" value="Prot_kinase_dom"/>
</dbReference>
<evidence type="ECO:0000256" key="1">
    <source>
        <dbReference type="ARBA" id="ARBA00022679"/>
    </source>
</evidence>
<keyword evidence="4 5" id="KW-0067">ATP-binding</keyword>
<dbReference type="PANTHER" id="PTHR43289:SF6">
    <property type="entry name" value="SERINE_THREONINE-PROTEIN KINASE NEKL-3"/>
    <property type="match status" value="1"/>
</dbReference>
<dbReference type="Gene3D" id="1.10.510.10">
    <property type="entry name" value="Transferase(Phosphotransferase) domain 1"/>
    <property type="match status" value="1"/>
</dbReference>
<keyword evidence="7" id="KW-0723">Serine/threonine-protein kinase</keyword>
<dbReference type="AlphaFoldDB" id="A0A9X1YIQ9"/>
<dbReference type="InterPro" id="IPR017441">
    <property type="entry name" value="Protein_kinase_ATP_BS"/>
</dbReference>
<dbReference type="SMART" id="SM00219">
    <property type="entry name" value="TyrKc"/>
    <property type="match status" value="1"/>
</dbReference>
<dbReference type="PROSITE" id="PS50011">
    <property type="entry name" value="PROTEIN_KINASE_DOM"/>
    <property type="match status" value="1"/>
</dbReference>
<dbReference type="GO" id="GO:0004713">
    <property type="term" value="F:protein tyrosine kinase activity"/>
    <property type="evidence" value="ECO:0007669"/>
    <property type="project" value="InterPro"/>
</dbReference>
<dbReference type="Proteomes" id="UP001139353">
    <property type="component" value="Unassembled WGS sequence"/>
</dbReference>
<dbReference type="EMBL" id="JAJLJH010000001">
    <property type="protein sequence ID" value="MCK9685600.1"/>
    <property type="molecule type" value="Genomic_DNA"/>
</dbReference>
<accession>A0A9X1YIQ9</accession>
<keyword evidence="3 7" id="KW-0418">Kinase</keyword>
<dbReference type="Gene3D" id="3.30.200.20">
    <property type="entry name" value="Phosphorylase Kinase, domain 1"/>
    <property type="match status" value="1"/>
</dbReference>
<reference evidence="7" key="1">
    <citation type="submission" date="2021-11" db="EMBL/GenBank/DDBJ databases">
        <title>BS-T2-15 a new species belonging to the Comamonadaceae family isolated from the soil of a French oak forest.</title>
        <authorList>
            <person name="Mieszkin S."/>
            <person name="Alain K."/>
        </authorList>
    </citation>
    <scope>NUCLEOTIDE SEQUENCE</scope>
    <source>
        <strain evidence="7">BS-T2-15</strain>
    </source>
</reference>
<keyword evidence="8" id="KW-1185">Reference proteome</keyword>
<dbReference type="CDD" id="cd14014">
    <property type="entry name" value="STKc_PknB_like"/>
    <property type="match status" value="1"/>
</dbReference>
<dbReference type="InterPro" id="IPR011009">
    <property type="entry name" value="Kinase-like_dom_sf"/>
</dbReference>
<dbReference type="Pfam" id="PF00069">
    <property type="entry name" value="Pkinase"/>
    <property type="match status" value="1"/>
</dbReference>
<keyword evidence="1" id="KW-0808">Transferase</keyword>
<feature type="binding site" evidence="5">
    <location>
        <position position="62"/>
    </location>
    <ligand>
        <name>ATP</name>
        <dbReference type="ChEBI" id="CHEBI:30616"/>
    </ligand>
</feature>
<protein>
    <submittedName>
        <fullName evidence="7">Serine/threonine protein kinase</fullName>
    </submittedName>
</protein>
<evidence type="ECO:0000313" key="8">
    <source>
        <dbReference type="Proteomes" id="UP001139353"/>
    </source>
</evidence>
<gene>
    <name evidence="7" type="ORF">LPC04_07755</name>
</gene>
<comment type="caution">
    <text evidence="7">The sequence shown here is derived from an EMBL/GenBank/DDBJ whole genome shotgun (WGS) entry which is preliminary data.</text>
</comment>
<evidence type="ECO:0000256" key="4">
    <source>
        <dbReference type="ARBA" id="ARBA00022840"/>
    </source>
</evidence>